<dbReference type="Gene3D" id="1.10.510.10">
    <property type="entry name" value="Transferase(Phosphotransferase) domain 1"/>
    <property type="match status" value="1"/>
</dbReference>
<evidence type="ECO:0000313" key="11">
    <source>
        <dbReference type="RefSeq" id="XP_012879442.1"/>
    </source>
</evidence>
<evidence type="ECO:0000256" key="2">
    <source>
        <dbReference type="ARBA" id="ARBA00022527"/>
    </source>
</evidence>
<keyword evidence="5" id="KW-0418">Kinase</keyword>
<dbReference type="GeneID" id="105991358"/>
<dbReference type="GO" id="GO:0004674">
    <property type="term" value="F:protein serine/threonine kinase activity"/>
    <property type="evidence" value="ECO:0007669"/>
    <property type="project" value="UniProtKB-KW"/>
</dbReference>
<dbReference type="OrthoDB" id="9396925at2759"/>
<protein>
    <recommendedName>
        <fullName evidence="1">non-specific serine/threonine protein kinase</fullName>
        <ecNumber evidence="1">2.7.11.1</ecNumber>
    </recommendedName>
</protein>
<evidence type="ECO:0000256" key="1">
    <source>
        <dbReference type="ARBA" id="ARBA00012513"/>
    </source>
</evidence>
<dbReference type="PROSITE" id="PS50011">
    <property type="entry name" value="PROTEIN_KINASE_DOM"/>
    <property type="match status" value="1"/>
</dbReference>
<gene>
    <name evidence="11" type="primary">LOC105991358</name>
</gene>
<evidence type="ECO:0000256" key="5">
    <source>
        <dbReference type="ARBA" id="ARBA00022777"/>
    </source>
</evidence>
<dbReference type="GO" id="GO:0005737">
    <property type="term" value="C:cytoplasm"/>
    <property type="evidence" value="ECO:0007669"/>
    <property type="project" value="TreeGrafter"/>
</dbReference>
<keyword evidence="3" id="KW-0808">Transferase</keyword>
<dbReference type="AlphaFoldDB" id="A0A1S3FUB3"/>
<evidence type="ECO:0000256" key="6">
    <source>
        <dbReference type="ARBA" id="ARBA00022840"/>
    </source>
</evidence>
<dbReference type="Proteomes" id="UP000081671">
    <property type="component" value="Unplaced"/>
</dbReference>
<keyword evidence="2" id="KW-0723">Serine/threonine-protein kinase</keyword>
<dbReference type="PANTHER" id="PTHR24346">
    <property type="entry name" value="MAP/MICROTUBULE AFFINITY-REGULATING KINASE"/>
    <property type="match status" value="1"/>
</dbReference>
<evidence type="ECO:0000259" key="9">
    <source>
        <dbReference type="PROSITE" id="PS50011"/>
    </source>
</evidence>
<accession>A0A1S3FUB3</accession>
<evidence type="ECO:0000256" key="8">
    <source>
        <dbReference type="ARBA" id="ARBA00048679"/>
    </source>
</evidence>
<dbReference type="Pfam" id="PF00069">
    <property type="entry name" value="Pkinase"/>
    <property type="match status" value="1"/>
</dbReference>
<dbReference type="SUPFAM" id="SSF56112">
    <property type="entry name" value="Protein kinase-like (PK-like)"/>
    <property type="match status" value="1"/>
</dbReference>
<proteinExistence type="predicted"/>
<evidence type="ECO:0000256" key="4">
    <source>
        <dbReference type="ARBA" id="ARBA00022741"/>
    </source>
</evidence>
<keyword evidence="4" id="KW-0547">Nucleotide-binding</keyword>
<keyword evidence="10" id="KW-1185">Reference proteome</keyword>
<dbReference type="SMART" id="SM00220">
    <property type="entry name" value="S_TKc"/>
    <property type="match status" value="1"/>
</dbReference>
<feature type="domain" description="Protein kinase" evidence="9">
    <location>
        <begin position="41"/>
        <end position="199"/>
    </location>
</feature>
<evidence type="ECO:0000256" key="3">
    <source>
        <dbReference type="ARBA" id="ARBA00022679"/>
    </source>
</evidence>
<dbReference type="RefSeq" id="XP_012879442.1">
    <property type="nucleotide sequence ID" value="XM_013023988.1"/>
</dbReference>
<evidence type="ECO:0000313" key="10">
    <source>
        <dbReference type="Proteomes" id="UP000081671"/>
    </source>
</evidence>
<dbReference type="GO" id="GO:0005524">
    <property type="term" value="F:ATP binding"/>
    <property type="evidence" value="ECO:0007669"/>
    <property type="project" value="UniProtKB-KW"/>
</dbReference>
<dbReference type="PANTHER" id="PTHR24346:SF30">
    <property type="entry name" value="MATERNAL EMBRYONIC LEUCINE ZIPPER KINASE"/>
    <property type="match status" value="1"/>
</dbReference>
<name>A0A1S3FUB3_DIPOR</name>
<dbReference type="GO" id="GO:0035556">
    <property type="term" value="P:intracellular signal transduction"/>
    <property type="evidence" value="ECO:0007669"/>
    <property type="project" value="TreeGrafter"/>
</dbReference>
<dbReference type="KEGG" id="dord:105991358"/>
<reference evidence="11" key="1">
    <citation type="submission" date="2025-08" db="UniProtKB">
        <authorList>
            <consortium name="RefSeq"/>
        </authorList>
    </citation>
    <scope>IDENTIFICATION</scope>
    <source>
        <tissue evidence="11">Kidney</tissue>
    </source>
</reference>
<dbReference type="EC" id="2.7.11.1" evidence="1"/>
<organism evidence="10 11">
    <name type="scientific">Dipodomys ordii</name>
    <name type="common">Ord's kangaroo rat</name>
    <dbReference type="NCBI Taxonomy" id="10020"/>
    <lineage>
        <taxon>Eukaryota</taxon>
        <taxon>Metazoa</taxon>
        <taxon>Chordata</taxon>
        <taxon>Craniata</taxon>
        <taxon>Vertebrata</taxon>
        <taxon>Euteleostomi</taxon>
        <taxon>Mammalia</taxon>
        <taxon>Eutheria</taxon>
        <taxon>Euarchontoglires</taxon>
        <taxon>Glires</taxon>
        <taxon>Rodentia</taxon>
        <taxon>Castorimorpha</taxon>
        <taxon>Heteromyidae</taxon>
        <taxon>Dipodomyinae</taxon>
        <taxon>Dipodomys</taxon>
    </lineage>
</organism>
<dbReference type="InParanoid" id="A0A1S3FUB3"/>
<sequence>MAVGKRRKKRCIEGGKDHVTTARNTGLEASSSHEELLRAHYRVLRTIGEGGFASVQLAKHLPTDSLVTVKTINKRDCPSVYTELDILKSVEHPNIIKLYKVVEAEQQLNLVMEYLEGGDLADYVYKVGRLREQEARLLFRQIMRAVRYCHDHGIIHWDLKAENILQPGHSQAMQLWSQYAVPAPAGAGQVVRDNGLLAP</sequence>
<dbReference type="FunFam" id="3.30.200.20:FF:000003">
    <property type="entry name" value="Non-specific serine/threonine protein kinase"/>
    <property type="match status" value="1"/>
</dbReference>
<keyword evidence="6" id="KW-0067">ATP-binding</keyword>
<comment type="catalytic activity">
    <reaction evidence="8">
        <text>L-seryl-[protein] + ATP = O-phospho-L-seryl-[protein] + ADP + H(+)</text>
        <dbReference type="Rhea" id="RHEA:17989"/>
        <dbReference type="Rhea" id="RHEA-COMP:9863"/>
        <dbReference type="Rhea" id="RHEA-COMP:11604"/>
        <dbReference type="ChEBI" id="CHEBI:15378"/>
        <dbReference type="ChEBI" id="CHEBI:29999"/>
        <dbReference type="ChEBI" id="CHEBI:30616"/>
        <dbReference type="ChEBI" id="CHEBI:83421"/>
        <dbReference type="ChEBI" id="CHEBI:456216"/>
        <dbReference type="EC" id="2.7.11.1"/>
    </reaction>
</comment>
<dbReference type="FunFam" id="1.10.510.10:FF:000571">
    <property type="entry name" value="Maternal embryonic leucine zipper kinase"/>
    <property type="match status" value="1"/>
</dbReference>
<evidence type="ECO:0000256" key="7">
    <source>
        <dbReference type="ARBA" id="ARBA00047899"/>
    </source>
</evidence>
<comment type="catalytic activity">
    <reaction evidence="7">
        <text>L-threonyl-[protein] + ATP = O-phospho-L-threonyl-[protein] + ADP + H(+)</text>
        <dbReference type="Rhea" id="RHEA:46608"/>
        <dbReference type="Rhea" id="RHEA-COMP:11060"/>
        <dbReference type="Rhea" id="RHEA-COMP:11605"/>
        <dbReference type="ChEBI" id="CHEBI:15378"/>
        <dbReference type="ChEBI" id="CHEBI:30013"/>
        <dbReference type="ChEBI" id="CHEBI:30616"/>
        <dbReference type="ChEBI" id="CHEBI:61977"/>
        <dbReference type="ChEBI" id="CHEBI:456216"/>
        <dbReference type="EC" id="2.7.11.1"/>
    </reaction>
</comment>
<dbReference type="InterPro" id="IPR011009">
    <property type="entry name" value="Kinase-like_dom_sf"/>
</dbReference>
<dbReference type="InterPro" id="IPR000719">
    <property type="entry name" value="Prot_kinase_dom"/>
</dbReference>